<reference evidence="2 3" key="1">
    <citation type="submission" date="2018-06" db="EMBL/GenBank/DDBJ databases">
        <authorList>
            <consortium name="Pathogen Informatics"/>
            <person name="Doyle S."/>
        </authorList>
    </citation>
    <scope>NUCLEOTIDE SEQUENCE [LARGE SCALE GENOMIC DNA]</scope>
    <source>
        <strain evidence="2 3">NCTC10742</strain>
    </source>
</reference>
<evidence type="ECO:0000313" key="3">
    <source>
        <dbReference type="Proteomes" id="UP000254291"/>
    </source>
</evidence>
<evidence type="ECO:0000256" key="1">
    <source>
        <dbReference type="SAM" id="MobiDB-lite"/>
    </source>
</evidence>
<dbReference type="InterPro" id="IPR010775">
    <property type="entry name" value="DUF1365"/>
</dbReference>
<organism evidence="2 3">
    <name type="scientific">Mycolicibacterium gilvum</name>
    <dbReference type="NCBI Taxonomy" id="1804"/>
    <lineage>
        <taxon>Bacteria</taxon>
        <taxon>Bacillati</taxon>
        <taxon>Actinomycetota</taxon>
        <taxon>Actinomycetes</taxon>
        <taxon>Mycobacteriales</taxon>
        <taxon>Mycobacteriaceae</taxon>
        <taxon>Mycolicibacterium</taxon>
    </lineage>
</organism>
<evidence type="ECO:0000313" key="2">
    <source>
        <dbReference type="EMBL" id="STZ45377.1"/>
    </source>
</evidence>
<dbReference type="Pfam" id="PF07103">
    <property type="entry name" value="DUF1365"/>
    <property type="match status" value="1"/>
</dbReference>
<dbReference type="Proteomes" id="UP000254291">
    <property type="component" value="Unassembled WGS sequence"/>
</dbReference>
<accession>A0A378SVG4</accession>
<name>A0A378SVG4_9MYCO</name>
<dbReference type="PANTHER" id="PTHR33973:SF4">
    <property type="entry name" value="OS07G0153300 PROTEIN"/>
    <property type="match status" value="1"/>
</dbReference>
<feature type="region of interest" description="Disordered" evidence="1">
    <location>
        <begin position="267"/>
        <end position="291"/>
    </location>
</feature>
<proteinExistence type="predicted"/>
<gene>
    <name evidence="2" type="ORF">NCTC10742_04629</name>
</gene>
<dbReference type="PANTHER" id="PTHR33973">
    <property type="entry name" value="OS07G0153300 PROTEIN"/>
    <property type="match status" value="1"/>
</dbReference>
<sequence length="291" mass="33032">MNPIRTLDRPIAVAPAARDLDEDRPARRRRAASVPRVGAALYRTRITHLRRTPVHHYFEQRSYSWFVDLDALPRVPGWLRPFARFEARDHLWDAPVDTLRGRIDAFLAGKGIDLHGGRVTALLQPRVLGHVFNPLTLYWCHDATGVLRWVVAEVQNTHGERHAYLMPPTSADRPAVVDKKLYMSPFTGVDGCYLVRAPEPEEQLDVTISLLRDDQPAFVATWRGARRPAGARQIMAMQVLSPVAPLMSMLSMRVQGALLRLRRVPTIPHPNARPARDRRKIPSTPLMRCPQ</sequence>
<protein>
    <submittedName>
        <fullName evidence="2">Protein of uncharacterized function (DUF1365)</fullName>
    </submittedName>
</protein>
<dbReference type="AlphaFoldDB" id="A0A378SVG4"/>
<dbReference type="EMBL" id="UGQM01000001">
    <property type="protein sequence ID" value="STZ45377.1"/>
    <property type="molecule type" value="Genomic_DNA"/>
</dbReference>